<dbReference type="Pfam" id="PF24102">
    <property type="entry name" value="FLAD1_M"/>
    <property type="match status" value="1"/>
</dbReference>
<dbReference type="InterPro" id="IPR001453">
    <property type="entry name" value="MoaB/Mog_dom"/>
</dbReference>
<dbReference type="InterPro" id="IPR014729">
    <property type="entry name" value="Rossmann-like_a/b/a_fold"/>
</dbReference>
<dbReference type="InterPro" id="IPR002500">
    <property type="entry name" value="PAPS_reduct_dom"/>
</dbReference>
<keyword evidence="6" id="KW-1185">Reference proteome</keyword>
<dbReference type="PANTHER" id="PTHR13939:SF0">
    <property type="entry name" value="NMN AMIDOHYDROLASE-LIKE PROTEIN YFAY"/>
    <property type="match status" value="1"/>
</dbReference>
<comment type="similarity">
    <text evidence="1">In the N-terminal section; belongs to the MoaB/Mog family.</text>
</comment>
<dbReference type="Pfam" id="PF00994">
    <property type="entry name" value="MoCF_biosynth"/>
    <property type="match status" value="1"/>
</dbReference>
<dbReference type="NCBIfam" id="TIGR00177">
    <property type="entry name" value="molyb_syn"/>
    <property type="match status" value="1"/>
</dbReference>
<dbReference type="Gene3D" id="3.40.50.620">
    <property type="entry name" value="HUPs"/>
    <property type="match status" value="1"/>
</dbReference>
<dbReference type="CDD" id="cd00885">
    <property type="entry name" value="cinA"/>
    <property type="match status" value="1"/>
</dbReference>
<reference evidence="5" key="3">
    <citation type="submission" date="2021-02" db="UniProtKB">
        <authorList>
            <consortium name="EnsemblMetazoa"/>
        </authorList>
    </citation>
    <scope>IDENTIFICATION</scope>
    <source>
        <strain evidence="5">USDA</strain>
    </source>
</reference>
<dbReference type="CTD" id="8233891"/>
<feature type="domain" description="MoaB/Mog" evidence="3">
    <location>
        <begin position="37"/>
        <end position="203"/>
    </location>
</feature>
<dbReference type="AlphaFoldDB" id="E0V9Y5"/>
<dbReference type="KEGG" id="phu:Phum_PHUM024090"/>
<proteinExistence type="inferred from homology"/>
<dbReference type="InterPro" id="IPR036425">
    <property type="entry name" value="MoaB/Mog-like_dom_sf"/>
</dbReference>
<evidence type="ECO:0000256" key="2">
    <source>
        <dbReference type="SAM" id="Coils"/>
    </source>
</evidence>
<dbReference type="VEuPathDB" id="VectorBase:PHUM024090"/>
<dbReference type="OMA" id="PAYKMAY"/>
<keyword evidence="2" id="KW-0175">Coiled coil</keyword>
<dbReference type="STRING" id="121224.E0V9Y5"/>
<dbReference type="SUPFAM" id="SSF52402">
    <property type="entry name" value="Adenine nucleotide alpha hydrolases-like"/>
    <property type="match status" value="1"/>
</dbReference>
<dbReference type="EnsemblMetazoa" id="PHUM024090-RA">
    <property type="protein sequence ID" value="PHUM024090-PA"/>
    <property type="gene ID" value="PHUM024090"/>
</dbReference>
<dbReference type="Pfam" id="PF01507">
    <property type="entry name" value="PAPS_reduct"/>
    <property type="match status" value="1"/>
</dbReference>
<organism>
    <name type="scientific">Pediculus humanus subsp. corporis</name>
    <name type="common">Body louse</name>
    <dbReference type="NCBI Taxonomy" id="121224"/>
    <lineage>
        <taxon>Eukaryota</taxon>
        <taxon>Metazoa</taxon>
        <taxon>Ecdysozoa</taxon>
        <taxon>Arthropoda</taxon>
        <taxon>Hexapoda</taxon>
        <taxon>Insecta</taxon>
        <taxon>Pterygota</taxon>
        <taxon>Neoptera</taxon>
        <taxon>Paraneoptera</taxon>
        <taxon>Psocodea</taxon>
        <taxon>Troctomorpha</taxon>
        <taxon>Phthiraptera</taxon>
        <taxon>Anoplura</taxon>
        <taxon>Pediculidae</taxon>
        <taxon>Pediculus</taxon>
    </lineage>
</organism>
<name>E0V9Y5_PEDHC</name>
<dbReference type="EMBL" id="AAZO01000288">
    <property type="status" value="NOT_ANNOTATED_CDS"/>
    <property type="molecule type" value="Genomic_DNA"/>
</dbReference>
<dbReference type="EMBL" id="DS235000">
    <property type="protein sequence ID" value="EEB10191.1"/>
    <property type="molecule type" value="Genomic_DNA"/>
</dbReference>
<evidence type="ECO:0000256" key="1">
    <source>
        <dbReference type="ARBA" id="ARBA00007589"/>
    </source>
</evidence>
<evidence type="ECO:0000313" key="4">
    <source>
        <dbReference type="EMBL" id="EEB10191.1"/>
    </source>
</evidence>
<feature type="coiled-coil region" evidence="2">
    <location>
        <begin position="291"/>
        <end position="318"/>
    </location>
</feature>
<reference evidence="4" key="2">
    <citation type="submission" date="2007-04" db="EMBL/GenBank/DDBJ databases">
        <title>The genome of the human body louse.</title>
        <authorList>
            <consortium name="The Human Body Louse Genome Consortium"/>
            <person name="Kirkness E."/>
            <person name="Walenz B."/>
            <person name="Hass B."/>
            <person name="Bruggner R."/>
            <person name="Strausberg R."/>
        </authorList>
    </citation>
    <scope>NUCLEOTIDE SEQUENCE</scope>
    <source>
        <strain evidence="4">USDA</strain>
    </source>
</reference>
<gene>
    <name evidence="5" type="primary">8233891</name>
    <name evidence="4" type="ORF">Phum_PHUM024090</name>
</gene>
<dbReference type="Gene3D" id="3.40.980.10">
    <property type="entry name" value="MoaB/Mog-like domain"/>
    <property type="match status" value="1"/>
</dbReference>
<dbReference type="Proteomes" id="UP000009046">
    <property type="component" value="Unassembled WGS sequence"/>
</dbReference>
<dbReference type="HOGENOM" id="CLU_030805_8_0_1"/>
<evidence type="ECO:0000313" key="5">
    <source>
        <dbReference type="EnsemblMetazoa" id="PHUM024090-PA"/>
    </source>
</evidence>
<dbReference type="PANTHER" id="PTHR13939">
    <property type="entry name" value="NICOTINAMIDE-NUCLEOTIDE AMIDOHYDROLASE PNCC"/>
    <property type="match status" value="1"/>
</dbReference>
<sequence>MLVVGIRKCLIITSRRCVHHDNGQIMTRKNIRPKTSGIIVTGDEVLKGQVLDTNSYFLCKNLYKMGIKVMSISKVPDDLNVISEKVKDYSNKYDYVLTTGGIGPTHDDITFEAVAKAFDDELVYHSELVKIVKNFYKTDDINHPGLKMAKIPKTANVTFGFDPITNKKAFYPNVSVKNVFMFPGVPILCERLFNFTKNQLFSSNQKFHLKELYLSSNEDLIVNELNSAVKKFQNVLFGSYPKYFHSYYNVKITIESVDESETVNAHEYLRRIIPEKYQIDYDGDPFSDKLNKMKKLNNDKLNETYEKLERDLLAGKKKNSNDIFIYFDGSINSTVLLHIMATIYEKNYTDKQSMNCIYLEKNIKINSYVNETVKNYNLNLLKLNRDNFIHFAKSHGNILIVIGVRKTEPNSSEILKSFNGVNFINPLFDWNYSDLWNVTRNLYLPYCNLYDEGFTTINDVHGKPNPYLKTVGPRSDLIYYKKAHELQDNSLEHFT</sequence>
<dbReference type="RefSeq" id="XP_002422929.1">
    <property type="nucleotide sequence ID" value="XM_002422884.1"/>
</dbReference>
<dbReference type="InterPro" id="IPR056596">
    <property type="entry name" value="FLAD1_M"/>
</dbReference>
<accession>E0V9Y5</accession>
<dbReference type="eggNOG" id="KOG2644">
    <property type="taxonomic scope" value="Eukaryota"/>
</dbReference>
<dbReference type="SUPFAM" id="SSF53218">
    <property type="entry name" value="Molybdenum cofactor biosynthesis proteins"/>
    <property type="match status" value="1"/>
</dbReference>
<dbReference type="GeneID" id="8233891"/>
<evidence type="ECO:0000313" key="6">
    <source>
        <dbReference type="Proteomes" id="UP000009046"/>
    </source>
</evidence>
<dbReference type="InParanoid" id="E0V9Y5"/>
<dbReference type="SMART" id="SM00852">
    <property type="entry name" value="MoCF_biosynth"/>
    <property type="match status" value="1"/>
</dbReference>
<dbReference type="OrthoDB" id="270728at2759"/>
<dbReference type="InterPro" id="IPR050101">
    <property type="entry name" value="CinA"/>
</dbReference>
<dbReference type="GO" id="GO:0003824">
    <property type="term" value="F:catalytic activity"/>
    <property type="evidence" value="ECO:0007669"/>
    <property type="project" value="InterPro"/>
</dbReference>
<evidence type="ECO:0000259" key="3">
    <source>
        <dbReference type="SMART" id="SM00852"/>
    </source>
</evidence>
<reference evidence="4" key="1">
    <citation type="submission" date="2007-04" db="EMBL/GenBank/DDBJ databases">
        <title>Annotation of Pediculus humanus corporis strain USDA.</title>
        <authorList>
            <person name="Kirkness E."/>
            <person name="Hannick L."/>
            <person name="Hass B."/>
            <person name="Bruggner R."/>
            <person name="Lawson D."/>
            <person name="Bidwell S."/>
            <person name="Joardar V."/>
            <person name="Caler E."/>
            <person name="Walenz B."/>
            <person name="Inman J."/>
            <person name="Schobel S."/>
            <person name="Galinsky K."/>
            <person name="Amedeo P."/>
            <person name="Strausberg R."/>
        </authorList>
    </citation>
    <scope>NUCLEOTIDE SEQUENCE</scope>
    <source>
        <strain evidence="4">USDA</strain>
    </source>
</reference>
<protein>
    <submittedName>
        <fullName evidence="4">Molybdopterin-binding protein, putative</fullName>
    </submittedName>
</protein>